<proteinExistence type="predicted"/>
<evidence type="ECO:0000313" key="2">
    <source>
        <dbReference type="Proteomes" id="UP001157961"/>
    </source>
</evidence>
<dbReference type="EMBL" id="FXTY01000003">
    <property type="protein sequence ID" value="SMP20224.1"/>
    <property type="molecule type" value="Genomic_DNA"/>
</dbReference>
<evidence type="ECO:0000313" key="1">
    <source>
        <dbReference type="EMBL" id="SMP20224.1"/>
    </source>
</evidence>
<name>A0ABY1NXP1_9RHOB</name>
<reference evidence="1 2" key="1">
    <citation type="submission" date="2017-05" db="EMBL/GenBank/DDBJ databases">
        <authorList>
            <person name="Varghese N."/>
            <person name="Submissions S."/>
        </authorList>
    </citation>
    <scope>NUCLEOTIDE SEQUENCE [LARGE SCALE GENOMIC DNA]</scope>
    <source>
        <strain evidence="1 2">DSM 29734</strain>
    </source>
</reference>
<comment type="caution">
    <text evidence="1">The sequence shown here is derived from an EMBL/GenBank/DDBJ whole genome shotgun (WGS) entry which is preliminary data.</text>
</comment>
<sequence length="146" mass="16573">MPVSLTIIPELDLVHIVYSGRVTPQELFVETQACYQRPDYQPGMSEVSDFFRVTSFEIGYDEMHKFTTRSNETHGSLDSPIDICLVGSTKVSEPAILMYEGLIAAKNIPIRLHVVPGYPEMLATLNLPEECLKYFPDFGHQERHLL</sequence>
<dbReference type="Proteomes" id="UP001157961">
    <property type="component" value="Unassembled WGS sequence"/>
</dbReference>
<dbReference type="RefSeq" id="WP_283425922.1">
    <property type="nucleotide sequence ID" value="NZ_FXTY01000003.1"/>
</dbReference>
<organism evidence="1 2">
    <name type="scientific">Shimia sagamensis</name>
    <dbReference type="NCBI Taxonomy" id="1566352"/>
    <lineage>
        <taxon>Bacteria</taxon>
        <taxon>Pseudomonadati</taxon>
        <taxon>Pseudomonadota</taxon>
        <taxon>Alphaproteobacteria</taxon>
        <taxon>Rhodobacterales</taxon>
        <taxon>Roseobacteraceae</taxon>
    </lineage>
</organism>
<gene>
    <name evidence="1" type="ORF">SAMN06265373_103500</name>
</gene>
<accession>A0ABY1NXP1</accession>
<keyword evidence="2" id="KW-1185">Reference proteome</keyword>
<protein>
    <submittedName>
        <fullName evidence="1">Uncharacterized protein</fullName>
    </submittedName>
</protein>